<dbReference type="EMBL" id="LUGG01000001">
    <property type="protein sequence ID" value="OBZ79310.1"/>
    <property type="molecule type" value="Genomic_DNA"/>
</dbReference>
<name>A0A1C7MR23_GRIFR</name>
<reference evidence="1 2" key="1">
    <citation type="submission" date="2016-03" db="EMBL/GenBank/DDBJ databases">
        <title>Whole genome sequencing of Grifola frondosa 9006-11.</title>
        <authorList>
            <person name="Min B."/>
            <person name="Park H."/>
            <person name="Kim J.-G."/>
            <person name="Cho H."/>
            <person name="Oh Y.-L."/>
            <person name="Kong W.-S."/>
            <person name="Choi I.-G."/>
        </authorList>
    </citation>
    <scope>NUCLEOTIDE SEQUENCE [LARGE SCALE GENOMIC DNA]</scope>
    <source>
        <strain evidence="1 2">9006-11</strain>
    </source>
</reference>
<comment type="caution">
    <text evidence="1">The sequence shown here is derived from an EMBL/GenBank/DDBJ whole genome shotgun (WGS) entry which is preliminary data.</text>
</comment>
<proteinExistence type="predicted"/>
<accession>A0A1C7MR23</accession>
<dbReference type="AlphaFoldDB" id="A0A1C7MR23"/>
<protein>
    <submittedName>
        <fullName evidence="1">Uncharacterized protein</fullName>
    </submittedName>
</protein>
<sequence length="74" mass="7721">MTEWAPSRSGAPYETPARLACLWSYANLAAAGRSSRSGTSYETPARLHACGAHANLAAAGRSSGRAHLTKHLPA</sequence>
<evidence type="ECO:0000313" key="2">
    <source>
        <dbReference type="Proteomes" id="UP000092993"/>
    </source>
</evidence>
<gene>
    <name evidence="1" type="ORF">A0H81_00418</name>
</gene>
<organism evidence="1 2">
    <name type="scientific">Grifola frondosa</name>
    <name type="common">Maitake</name>
    <name type="synonym">Polyporus frondosus</name>
    <dbReference type="NCBI Taxonomy" id="5627"/>
    <lineage>
        <taxon>Eukaryota</taxon>
        <taxon>Fungi</taxon>
        <taxon>Dikarya</taxon>
        <taxon>Basidiomycota</taxon>
        <taxon>Agaricomycotina</taxon>
        <taxon>Agaricomycetes</taxon>
        <taxon>Polyporales</taxon>
        <taxon>Grifolaceae</taxon>
        <taxon>Grifola</taxon>
    </lineage>
</organism>
<keyword evidence="2" id="KW-1185">Reference proteome</keyword>
<evidence type="ECO:0000313" key="1">
    <source>
        <dbReference type="EMBL" id="OBZ79310.1"/>
    </source>
</evidence>
<dbReference type="Proteomes" id="UP000092993">
    <property type="component" value="Unassembled WGS sequence"/>
</dbReference>